<organism evidence="1 2">
    <name type="scientific">Catenuloplanes atrovinosus</name>
    <dbReference type="NCBI Taxonomy" id="137266"/>
    <lineage>
        <taxon>Bacteria</taxon>
        <taxon>Bacillati</taxon>
        <taxon>Actinomycetota</taxon>
        <taxon>Actinomycetes</taxon>
        <taxon>Micromonosporales</taxon>
        <taxon>Micromonosporaceae</taxon>
        <taxon>Catenuloplanes</taxon>
    </lineage>
</organism>
<reference evidence="1" key="1">
    <citation type="submission" date="2023-07" db="EMBL/GenBank/DDBJ databases">
        <title>Sequencing the genomes of 1000 actinobacteria strains.</title>
        <authorList>
            <person name="Klenk H.-P."/>
        </authorList>
    </citation>
    <scope>NUCLEOTIDE SEQUENCE</scope>
    <source>
        <strain evidence="1">DSM 44707</strain>
    </source>
</reference>
<keyword evidence="2" id="KW-1185">Reference proteome</keyword>
<dbReference type="AlphaFoldDB" id="A0AAE4CCQ1"/>
<evidence type="ECO:0000313" key="1">
    <source>
        <dbReference type="EMBL" id="MDR7279866.1"/>
    </source>
</evidence>
<accession>A0AAE4CCQ1</accession>
<proteinExistence type="predicted"/>
<sequence length="59" mass="6631">MSKRGIKLRRIRRLIGGEVPAEGVTTVRRQVPEQAEPPSPPVRLGLRFGTYRGVHRRAA</sequence>
<comment type="caution">
    <text evidence="1">The sequence shown here is derived from an EMBL/GenBank/DDBJ whole genome shotgun (WGS) entry which is preliminary data.</text>
</comment>
<dbReference type="EMBL" id="JAVDYB010000001">
    <property type="protein sequence ID" value="MDR7279866.1"/>
    <property type="molecule type" value="Genomic_DNA"/>
</dbReference>
<dbReference type="Proteomes" id="UP001183643">
    <property type="component" value="Unassembled WGS sequence"/>
</dbReference>
<dbReference type="RefSeq" id="WP_310373912.1">
    <property type="nucleotide sequence ID" value="NZ_JAVDYB010000001.1"/>
</dbReference>
<gene>
    <name evidence="1" type="ORF">J2S41_006644</name>
</gene>
<protein>
    <submittedName>
        <fullName evidence="1">Uncharacterized protein</fullName>
    </submittedName>
</protein>
<evidence type="ECO:0000313" key="2">
    <source>
        <dbReference type="Proteomes" id="UP001183643"/>
    </source>
</evidence>
<name>A0AAE4CCQ1_9ACTN</name>